<proteinExistence type="predicted"/>
<feature type="domain" description="Tetracyclin repressor-like C-terminal group 31" evidence="1">
    <location>
        <begin position="94"/>
        <end position="198"/>
    </location>
</feature>
<accession>A0A077MAK6</accession>
<dbReference type="InterPro" id="IPR041583">
    <property type="entry name" value="TetR_C_31"/>
</dbReference>
<dbReference type="Pfam" id="PF17940">
    <property type="entry name" value="TetR_C_31"/>
    <property type="match status" value="1"/>
</dbReference>
<reference evidence="2 3" key="1">
    <citation type="journal article" date="2013" name="ISME J.">
        <title>A metabolic model for members of the genus Tetrasphaera involved in enhanced biological phosphorus removal.</title>
        <authorList>
            <person name="Kristiansen R."/>
            <person name="Nguyen H.T.T."/>
            <person name="Saunders A.M."/>
            <person name="Nielsen J.L."/>
            <person name="Wimmer R."/>
            <person name="Le V.Q."/>
            <person name="McIlroy S.J."/>
            <person name="Petrovski S."/>
            <person name="Seviour R.J."/>
            <person name="Calteau A."/>
            <person name="Nielsen K.L."/>
            <person name="Nielsen P.H."/>
        </authorList>
    </citation>
    <scope>NUCLEOTIDE SEQUENCE [LARGE SCALE GENOMIC DNA]</scope>
    <source>
        <strain evidence="2 3">Ben 74</strain>
    </source>
</reference>
<dbReference type="RefSeq" id="WP_053079759.1">
    <property type="nucleotide sequence ID" value="NZ_HF571038.1"/>
</dbReference>
<comment type="caution">
    <text evidence="2">The sequence shown here is derived from an EMBL/GenBank/DDBJ whole genome shotgun (WGS) entry which is preliminary data.</text>
</comment>
<dbReference type="AlphaFoldDB" id="A0A077MAK6"/>
<dbReference type="Gene3D" id="1.10.357.10">
    <property type="entry name" value="Tetracycline Repressor, domain 2"/>
    <property type="match status" value="1"/>
</dbReference>
<keyword evidence="3" id="KW-1185">Reference proteome</keyword>
<dbReference type="InterPro" id="IPR009057">
    <property type="entry name" value="Homeodomain-like_sf"/>
</dbReference>
<dbReference type="SUPFAM" id="SSF46689">
    <property type="entry name" value="Homeodomain-like"/>
    <property type="match status" value="1"/>
</dbReference>
<dbReference type="OrthoDB" id="7506349at2"/>
<protein>
    <recommendedName>
        <fullName evidence="1">Tetracyclin repressor-like C-terminal group 31 domain-containing protein</fullName>
    </recommendedName>
</protein>
<dbReference type="STRING" id="1193518.BN13_440019"/>
<evidence type="ECO:0000313" key="3">
    <source>
        <dbReference type="Proteomes" id="UP000035720"/>
    </source>
</evidence>
<dbReference type="Proteomes" id="UP000035720">
    <property type="component" value="Unassembled WGS sequence"/>
</dbReference>
<sequence length="207" mass="22596">MPSKLAPDFGLGPPATGRRRELLDAAADVVAHGGLRALTHRAVDAQAGLPEGSTSSSYRTRLALLTALMEHIAWLMAHRIEAARTRIADIPAQEHEQWVEEIVALAVDLAKQPRLVRVQAELTLEAVRTPELRLTFAPWRGRFLDLVGRIAEAVTPGVVEGRVETVVAAFQGVLTTSLIQPDDERAAYVERGTRQLLALLEQQPPQA</sequence>
<evidence type="ECO:0000313" key="2">
    <source>
        <dbReference type="EMBL" id="CCI53694.1"/>
    </source>
</evidence>
<evidence type="ECO:0000259" key="1">
    <source>
        <dbReference type="Pfam" id="PF17940"/>
    </source>
</evidence>
<dbReference type="EMBL" id="CAJC01000155">
    <property type="protein sequence ID" value="CCI53694.1"/>
    <property type="molecule type" value="Genomic_DNA"/>
</dbReference>
<gene>
    <name evidence="2" type="ORF">BN13_440019</name>
</gene>
<organism evidence="2 3">
    <name type="scientific">Nostocoides jenkinsii Ben 74</name>
    <dbReference type="NCBI Taxonomy" id="1193518"/>
    <lineage>
        <taxon>Bacteria</taxon>
        <taxon>Bacillati</taxon>
        <taxon>Actinomycetota</taxon>
        <taxon>Actinomycetes</taxon>
        <taxon>Micrococcales</taxon>
        <taxon>Intrasporangiaceae</taxon>
        <taxon>Nostocoides</taxon>
    </lineage>
</organism>
<name>A0A077MAK6_9MICO</name>